<keyword evidence="3" id="KW-1185">Reference proteome</keyword>
<proteinExistence type="predicted"/>
<dbReference type="EMBL" id="CP139487">
    <property type="protein sequence ID" value="WPU66274.1"/>
    <property type="molecule type" value="Genomic_DNA"/>
</dbReference>
<dbReference type="KEGG" id="psti:SOO65_05895"/>
<dbReference type="RefSeq" id="WP_321398320.1">
    <property type="nucleotide sequence ID" value="NZ_CP139487.1"/>
</dbReference>
<reference evidence="2 3" key="1">
    <citation type="submission" date="2023-11" db="EMBL/GenBank/DDBJ databases">
        <title>Peredibacter starrii A3.12.</title>
        <authorList>
            <person name="Mitchell R.J."/>
        </authorList>
    </citation>
    <scope>NUCLEOTIDE SEQUENCE [LARGE SCALE GENOMIC DNA]</scope>
    <source>
        <strain evidence="2 3">A3.12</strain>
    </source>
</reference>
<sequence>MKMLICLMTLVASLNAFAQFRTSDSKTFVYDGSQNSIEVILRTEKTHTEYRYEDYTDTCSRTEMAGYRTVCTGGGSMTQCHPGPHGPICRTIPGPRHCYQEPMYRTVYYPCTRTRRIDFQVKDYDVEARVIVDVTKVSPEATPGETINVRLTGETLSYTATGSKKFFIVKKKQDERSFMNGSVKMIDGLLAVELVEAAPVLKAVKMSDIALNGSELNFTVGQAETRANIGFSLKVEHKKLFGSDTVLFDRELAQGEVAVNDTKASVDINKLGVDLESGKYELTAKTFVKVGGQFMNSDQFESLSASKTLVYKIR</sequence>
<evidence type="ECO:0000313" key="2">
    <source>
        <dbReference type="EMBL" id="WPU66274.1"/>
    </source>
</evidence>
<protein>
    <submittedName>
        <fullName evidence="2">Uncharacterized protein</fullName>
    </submittedName>
</protein>
<accession>A0AAX4HSF5</accession>
<gene>
    <name evidence="2" type="ORF">SOO65_05895</name>
</gene>
<organism evidence="2 3">
    <name type="scientific">Peredibacter starrii</name>
    <dbReference type="NCBI Taxonomy" id="28202"/>
    <lineage>
        <taxon>Bacteria</taxon>
        <taxon>Pseudomonadati</taxon>
        <taxon>Bdellovibrionota</taxon>
        <taxon>Bacteriovoracia</taxon>
        <taxon>Bacteriovoracales</taxon>
        <taxon>Bacteriovoracaceae</taxon>
        <taxon>Peredibacter</taxon>
    </lineage>
</organism>
<name>A0AAX4HSF5_9BACT</name>
<dbReference type="Proteomes" id="UP001324634">
    <property type="component" value="Chromosome"/>
</dbReference>
<feature type="signal peptide" evidence="1">
    <location>
        <begin position="1"/>
        <end position="18"/>
    </location>
</feature>
<keyword evidence="1" id="KW-0732">Signal</keyword>
<evidence type="ECO:0000313" key="3">
    <source>
        <dbReference type="Proteomes" id="UP001324634"/>
    </source>
</evidence>
<feature type="chain" id="PRO_5043724515" evidence="1">
    <location>
        <begin position="19"/>
        <end position="314"/>
    </location>
</feature>
<evidence type="ECO:0000256" key="1">
    <source>
        <dbReference type="SAM" id="SignalP"/>
    </source>
</evidence>
<dbReference type="AlphaFoldDB" id="A0AAX4HSF5"/>